<feature type="domain" description="Glycosyltransferase subfamily 4-like N-terminal" evidence="3">
    <location>
        <begin position="17"/>
        <end position="184"/>
    </location>
</feature>
<dbReference type="Pfam" id="PF00534">
    <property type="entry name" value="Glycos_transf_1"/>
    <property type="match status" value="1"/>
</dbReference>
<evidence type="ECO:0000259" key="3">
    <source>
        <dbReference type="Pfam" id="PF13439"/>
    </source>
</evidence>
<dbReference type="Pfam" id="PF13439">
    <property type="entry name" value="Glyco_transf_4"/>
    <property type="match status" value="1"/>
</dbReference>
<keyword evidence="1" id="KW-0472">Membrane</keyword>
<dbReference type="AlphaFoldDB" id="A0A1F5ZTQ8"/>
<comment type="caution">
    <text evidence="4">The sequence shown here is derived from an EMBL/GenBank/DDBJ whole genome shotgun (WGS) entry which is preliminary data.</text>
</comment>
<evidence type="ECO:0000313" key="5">
    <source>
        <dbReference type="Proteomes" id="UP000176253"/>
    </source>
</evidence>
<sequence length="389" mass="46080">MRVAMVVYAPYSRDARVRRYAESLAQKKHRVEIICLHENYQPADKNIRLIMFPLGRRRINLPWYFLEYAFFFLYALTILSWRSLFHRYSFVHVHNMPDFLVFTALIPKLIGSRIILDMHDPMPELFMTKYCLKRKNRLVRLVLFMEKWCFAFADKIITANGEFKKIFLSRNSAPSEKIEVINNFPDQKLFKYQKRSGRLSGFRLMYMGTIDERFNLEIALEAMPRLIKKISGLQFIIIPKIENEGNYYRHLLNRINELGINKYVVIKKPLSLEAISKEIIKADIGLTLLKKNLFTEKIMPLKLTEFLACGIPVVATKTGLLEKTFSDKMICFLEKNTSEEFYRKVLDLYRDKNLRKSLSRHAVLFFKKFNWPAEEKKYDQIIKSLVPPT</sequence>
<evidence type="ECO:0000256" key="1">
    <source>
        <dbReference type="SAM" id="Phobius"/>
    </source>
</evidence>
<evidence type="ECO:0000259" key="2">
    <source>
        <dbReference type="Pfam" id="PF00534"/>
    </source>
</evidence>
<dbReference type="InterPro" id="IPR001296">
    <property type="entry name" value="Glyco_trans_1"/>
</dbReference>
<gene>
    <name evidence="4" type="ORF">A3D78_05940</name>
</gene>
<feature type="transmembrane region" description="Helical" evidence="1">
    <location>
        <begin position="61"/>
        <end position="79"/>
    </location>
</feature>
<dbReference type="PANTHER" id="PTHR12526">
    <property type="entry name" value="GLYCOSYLTRANSFERASE"/>
    <property type="match status" value="1"/>
</dbReference>
<dbReference type="GO" id="GO:0016757">
    <property type="term" value="F:glycosyltransferase activity"/>
    <property type="evidence" value="ECO:0007669"/>
    <property type="project" value="InterPro"/>
</dbReference>
<evidence type="ECO:0000313" key="4">
    <source>
        <dbReference type="EMBL" id="OGG15868.1"/>
    </source>
</evidence>
<accession>A0A1F5ZTQ8</accession>
<reference evidence="4 5" key="1">
    <citation type="journal article" date="2016" name="Nat. Commun.">
        <title>Thousands of microbial genomes shed light on interconnected biogeochemical processes in an aquifer system.</title>
        <authorList>
            <person name="Anantharaman K."/>
            <person name="Brown C.T."/>
            <person name="Hug L.A."/>
            <person name="Sharon I."/>
            <person name="Castelle C.J."/>
            <person name="Probst A.J."/>
            <person name="Thomas B.C."/>
            <person name="Singh A."/>
            <person name="Wilkins M.J."/>
            <person name="Karaoz U."/>
            <person name="Brodie E.L."/>
            <person name="Williams K.H."/>
            <person name="Hubbard S.S."/>
            <person name="Banfield J.F."/>
        </authorList>
    </citation>
    <scope>NUCLEOTIDE SEQUENCE [LARGE SCALE GENOMIC DNA]</scope>
</reference>
<protein>
    <submittedName>
        <fullName evidence="4">Uncharacterized protein</fullName>
    </submittedName>
</protein>
<feature type="domain" description="Glycosyl transferase family 1" evidence="2">
    <location>
        <begin position="203"/>
        <end position="362"/>
    </location>
</feature>
<name>A0A1F5ZTQ8_9BACT</name>
<dbReference type="InterPro" id="IPR028098">
    <property type="entry name" value="Glyco_trans_4-like_N"/>
</dbReference>
<dbReference type="SUPFAM" id="SSF53756">
    <property type="entry name" value="UDP-Glycosyltransferase/glycogen phosphorylase"/>
    <property type="match status" value="1"/>
</dbReference>
<dbReference type="EMBL" id="MFJM01000068">
    <property type="protein sequence ID" value="OGG15868.1"/>
    <property type="molecule type" value="Genomic_DNA"/>
</dbReference>
<proteinExistence type="predicted"/>
<dbReference type="PANTHER" id="PTHR12526:SF572">
    <property type="entry name" value="BLL5144 PROTEIN"/>
    <property type="match status" value="1"/>
</dbReference>
<dbReference type="CDD" id="cd03794">
    <property type="entry name" value="GT4_WbuB-like"/>
    <property type="match status" value="1"/>
</dbReference>
<dbReference type="Proteomes" id="UP000176253">
    <property type="component" value="Unassembled WGS sequence"/>
</dbReference>
<organism evidence="4 5">
    <name type="scientific">Candidatus Gottesmanbacteria bacterium RIFCSPHIGHO2_02_FULL_39_14</name>
    <dbReference type="NCBI Taxonomy" id="1798383"/>
    <lineage>
        <taxon>Bacteria</taxon>
        <taxon>Candidatus Gottesmaniibacteriota</taxon>
    </lineage>
</organism>
<dbReference type="STRING" id="1798383.A3D78_05940"/>
<dbReference type="Gene3D" id="3.40.50.2000">
    <property type="entry name" value="Glycogen Phosphorylase B"/>
    <property type="match status" value="2"/>
</dbReference>
<keyword evidence="1" id="KW-1133">Transmembrane helix</keyword>
<keyword evidence="1" id="KW-0812">Transmembrane</keyword>